<dbReference type="Pfam" id="PF17853">
    <property type="entry name" value="GGDEF_2"/>
    <property type="match status" value="1"/>
</dbReference>
<proteinExistence type="inferred from homology"/>
<dbReference type="Gene3D" id="3.30.450.40">
    <property type="match status" value="1"/>
</dbReference>
<dbReference type="EMBL" id="JAIXCQ010000001">
    <property type="protein sequence ID" value="MCA5892191.1"/>
    <property type="molecule type" value="Genomic_DNA"/>
</dbReference>
<comment type="caution">
    <text evidence="3">The sequence shown here is derived from an EMBL/GenBank/DDBJ whole genome shotgun (WGS) entry which is preliminary data.</text>
</comment>
<keyword evidence="4" id="KW-1185">Reference proteome</keyword>
<dbReference type="InterPro" id="IPR051448">
    <property type="entry name" value="CdaR-like_regulators"/>
</dbReference>
<dbReference type="PANTHER" id="PTHR33744:SF1">
    <property type="entry name" value="DNA-BINDING TRANSCRIPTIONAL ACTIVATOR ADER"/>
    <property type="match status" value="1"/>
</dbReference>
<dbReference type="InterPro" id="IPR025736">
    <property type="entry name" value="PucR_C-HTH_dom"/>
</dbReference>
<protein>
    <submittedName>
        <fullName evidence="3">GAF domain-containing protein</fullName>
    </submittedName>
</protein>
<dbReference type="PANTHER" id="PTHR33744">
    <property type="entry name" value="CARBOHYDRATE DIACID REGULATOR"/>
    <property type="match status" value="1"/>
</dbReference>
<reference evidence="3 4" key="1">
    <citation type="submission" date="2021-09" db="EMBL/GenBank/DDBJ databases">
        <title>Isoptericola luteus sp. nov., a novel bacterium isolated from Harbin, the capital city of Heilongjiang province.</title>
        <authorList>
            <person name="Li J."/>
        </authorList>
    </citation>
    <scope>NUCLEOTIDE SEQUENCE [LARGE SCALE GENOMIC DNA]</scope>
    <source>
        <strain evidence="3 4">NEAU-Y5</strain>
    </source>
</reference>
<evidence type="ECO:0000313" key="4">
    <source>
        <dbReference type="Proteomes" id="UP001319870"/>
    </source>
</evidence>
<dbReference type="InterPro" id="IPR042070">
    <property type="entry name" value="PucR_C-HTH_sf"/>
</dbReference>
<gene>
    <name evidence="3" type="ORF">LEP48_02360</name>
</gene>
<dbReference type="InterPro" id="IPR029016">
    <property type="entry name" value="GAF-like_dom_sf"/>
</dbReference>
<name>A0ABS7ZD46_9MICO</name>
<dbReference type="Proteomes" id="UP001319870">
    <property type="component" value="Unassembled WGS sequence"/>
</dbReference>
<dbReference type="InterPro" id="IPR003018">
    <property type="entry name" value="GAF"/>
</dbReference>
<evidence type="ECO:0000313" key="3">
    <source>
        <dbReference type="EMBL" id="MCA5892191.1"/>
    </source>
</evidence>
<dbReference type="SUPFAM" id="SSF55781">
    <property type="entry name" value="GAF domain-like"/>
    <property type="match status" value="1"/>
</dbReference>
<dbReference type="Pfam" id="PF01590">
    <property type="entry name" value="GAF"/>
    <property type="match status" value="1"/>
</dbReference>
<accession>A0ABS7ZD46</accession>
<evidence type="ECO:0000256" key="1">
    <source>
        <dbReference type="ARBA" id="ARBA00006754"/>
    </source>
</evidence>
<sequence length="555" mass="59760">MEHTAGESGRPREELLRVLLDTATDLTALRDVEALLQAIVRRTRAIVGADMAYISLNDPARGDTYIRRSDGVATAAYRTLRMPLGAGVLGQVATGLAPYQTSEYQADRTIAHDPEVDEIVRAEGVHAIMGAPLTVAGRVIGALIVADRRPRRYGPEEVGVVESIAAQAAVAIDNSLRFEEIARHAERLDREQRRSAAELTLATRVLELDRRLMDAVMVAPDVRRVLTLGAGVLDCDLWLLDPAGVVLAASADARADDPPQRPGTALAVTAATEHLGTLAAAPALAEPERALLERVTVHAALALLFARAEEDADLRGQHELHDDLLGDTGSVPRERLERRMRRWGLHPDDELWCVAVATPPADLRARLQVLRAAGARAVLTAHEQHVCVVTADPAWEQTLRRTADRHGWRLRAGSGGPATLAGLGDAHRRAALALGSLVTLDRDGVLDGGELGMLGALLGLARSGELPPSLTAGIDPLVAYDAERSADLTRTAFYYLESDGNVARVAELLHLHRNTVRQRLERIGALLGPGWDVSPRRLDTHLALRVRDAQVGLGG</sequence>
<comment type="similarity">
    <text evidence="1">Belongs to the CdaR family.</text>
</comment>
<dbReference type="RefSeq" id="WP_225563903.1">
    <property type="nucleotide sequence ID" value="NZ_JAIXCQ010000001.1"/>
</dbReference>
<organism evidence="3 4">
    <name type="scientific">Isoptericola luteus</name>
    <dbReference type="NCBI Taxonomy" id="2879484"/>
    <lineage>
        <taxon>Bacteria</taxon>
        <taxon>Bacillati</taxon>
        <taxon>Actinomycetota</taxon>
        <taxon>Actinomycetes</taxon>
        <taxon>Micrococcales</taxon>
        <taxon>Promicromonosporaceae</taxon>
        <taxon>Isoptericola</taxon>
    </lineage>
</organism>
<dbReference type="Pfam" id="PF13556">
    <property type="entry name" value="HTH_30"/>
    <property type="match status" value="1"/>
</dbReference>
<dbReference type="SMART" id="SM00065">
    <property type="entry name" value="GAF"/>
    <property type="match status" value="1"/>
</dbReference>
<evidence type="ECO:0000259" key="2">
    <source>
        <dbReference type="SMART" id="SM00065"/>
    </source>
</evidence>
<feature type="domain" description="GAF" evidence="2">
    <location>
        <begin position="31"/>
        <end position="182"/>
    </location>
</feature>
<dbReference type="InterPro" id="IPR041522">
    <property type="entry name" value="CdaR_GGDEF"/>
</dbReference>
<dbReference type="Gene3D" id="1.10.10.2840">
    <property type="entry name" value="PucR C-terminal helix-turn-helix domain"/>
    <property type="match status" value="1"/>
</dbReference>